<sequence>MKQSKLKELSNWGTSYTTNTHDCRICDNCNTCHSCDGINYCKNNNNNKINNNYESEEYSEDNTNMIPVQKQGKYASVSSSIVSSSNSSDNTCDKMQGKNGQSRQYLVEEIEQNKVGNVYANNFISMSESDEYTGFINWKLQYYNEKLVYGITPGINIFEEENNSYFLSQYVGPELDLNGIILTTPINPINPNNNLSAFFFGKVDDNGEIVDAFNLWLYDGVRENYQYGQLLFSSNSDLIVLSTFTGTITFNDGSQLEASPGGSNILGRFTSEGAPIWIREIDADSIDDIYMTLDTNNNIYFCGTFTGRLQVNVPNSPTITSNLTTNMFIGRINSNGDVVWLKTATGTGENQGEGIHFSGADGTIVAIGNYNETIVFDDDNVLVNQFAIFNMWVAKYDLDGNVIYVTTPFSPPNSNPVQTEFVNGGQVVVDTSGDIYISGELLGNFIFDEDDVFVNVESTNATSTAVFVTKSAADGNWEWIRIYINSIPSNIDKNPKLTVVEESDSVYLTSFGVGSVTYYNNENPDTDDDNDTFVCCGSGSLDLLISKISTNPGGWLCSCSIPGVIDSISINIVSKDENVYVVGTHSVVCNSRSDGFILNIES</sequence>
<name>A0A481Z4R7_9VIRU</name>
<accession>A0A481Z4R7</accession>
<reference evidence="1" key="1">
    <citation type="journal article" date="2019" name="MBio">
        <title>Virus Genomes from Deep Sea Sediments Expand the Ocean Megavirome and Support Independent Origins of Viral Gigantism.</title>
        <authorList>
            <person name="Backstrom D."/>
            <person name="Yutin N."/>
            <person name="Jorgensen S.L."/>
            <person name="Dharamshi J."/>
            <person name="Homa F."/>
            <person name="Zaremba-Niedwiedzka K."/>
            <person name="Spang A."/>
            <person name="Wolf Y.I."/>
            <person name="Koonin E.V."/>
            <person name="Ettema T.J."/>
        </authorList>
    </citation>
    <scope>NUCLEOTIDE SEQUENCE</scope>
</reference>
<dbReference type="EMBL" id="MK500452">
    <property type="protein sequence ID" value="QBK89999.1"/>
    <property type="molecule type" value="Genomic_DNA"/>
</dbReference>
<evidence type="ECO:0008006" key="2">
    <source>
        <dbReference type="Google" id="ProtNLM"/>
    </source>
</evidence>
<organism evidence="1">
    <name type="scientific">Pithovirus LCPAC101</name>
    <dbReference type="NCBI Taxonomy" id="2506586"/>
    <lineage>
        <taxon>Viruses</taxon>
        <taxon>Pithoviruses</taxon>
    </lineage>
</organism>
<protein>
    <recommendedName>
        <fullName evidence="2">Beta-propeller repeat protein</fullName>
    </recommendedName>
</protein>
<proteinExistence type="predicted"/>
<gene>
    <name evidence="1" type="ORF">LCPAC101_02840</name>
</gene>
<evidence type="ECO:0000313" key="1">
    <source>
        <dbReference type="EMBL" id="QBK89999.1"/>
    </source>
</evidence>